<feature type="region of interest" description="Disordered" evidence="1">
    <location>
        <begin position="129"/>
        <end position="148"/>
    </location>
</feature>
<keyword evidence="3" id="KW-1185">Reference proteome</keyword>
<proteinExistence type="predicted"/>
<accession>A0A8J4FV16</accession>
<evidence type="ECO:0000313" key="3">
    <source>
        <dbReference type="Proteomes" id="UP000747110"/>
    </source>
</evidence>
<protein>
    <submittedName>
        <fullName evidence="2">Uncharacterized protein</fullName>
    </submittedName>
</protein>
<evidence type="ECO:0000313" key="2">
    <source>
        <dbReference type="EMBL" id="GIL90198.1"/>
    </source>
</evidence>
<gene>
    <name evidence="2" type="ORF">Vretifemale_17881</name>
</gene>
<organism evidence="2 3">
    <name type="scientific">Volvox reticuliferus</name>
    <dbReference type="NCBI Taxonomy" id="1737510"/>
    <lineage>
        <taxon>Eukaryota</taxon>
        <taxon>Viridiplantae</taxon>
        <taxon>Chlorophyta</taxon>
        <taxon>core chlorophytes</taxon>
        <taxon>Chlorophyceae</taxon>
        <taxon>CS clade</taxon>
        <taxon>Chlamydomonadales</taxon>
        <taxon>Volvocaceae</taxon>
        <taxon>Volvox</taxon>
    </lineage>
</organism>
<sequence>MSNGGKDSLCMVANVCGETVMPPGNVLLISAYVGCADVTQVVDPDLIKLPPSSLVDAPVLIPASTPSTSDGGSAVPPMPYCADRVPCTCESCRPRTVVTRSDGYQSIIPTHAAAAFRLASVSAAVEAAEDGGEDGMGPSGGGEGGATGTAGGWSGKWRCFGWSGPGPAPAPSLQVAVAVPGRGPVALRRAASTHRKVLCGPASLL</sequence>
<evidence type="ECO:0000256" key="1">
    <source>
        <dbReference type="SAM" id="MobiDB-lite"/>
    </source>
</evidence>
<reference evidence="2" key="1">
    <citation type="journal article" date="2021" name="Proc. Natl. Acad. Sci. U.S.A.">
        <title>Three genomes in the algal genus Volvox reveal the fate of a haploid sex-determining region after a transition to homothallism.</title>
        <authorList>
            <person name="Yamamoto K."/>
            <person name="Hamaji T."/>
            <person name="Kawai-Toyooka H."/>
            <person name="Matsuzaki R."/>
            <person name="Takahashi F."/>
            <person name="Nishimura Y."/>
            <person name="Kawachi M."/>
            <person name="Noguchi H."/>
            <person name="Minakuchi Y."/>
            <person name="Umen J.G."/>
            <person name="Toyoda A."/>
            <person name="Nozaki H."/>
        </authorList>
    </citation>
    <scope>NUCLEOTIDE SEQUENCE</scope>
    <source>
        <strain evidence="2">NIES-3786</strain>
    </source>
</reference>
<dbReference type="Proteomes" id="UP000747110">
    <property type="component" value="Unassembled WGS sequence"/>
</dbReference>
<comment type="caution">
    <text evidence="2">The sequence shown here is derived from an EMBL/GenBank/DDBJ whole genome shotgun (WGS) entry which is preliminary data.</text>
</comment>
<dbReference type="AlphaFoldDB" id="A0A8J4FV16"/>
<name>A0A8J4FV16_9CHLO</name>
<dbReference type="EMBL" id="BNCP01000055">
    <property type="protein sequence ID" value="GIL90198.1"/>
    <property type="molecule type" value="Genomic_DNA"/>
</dbReference>
<feature type="compositionally biased region" description="Gly residues" evidence="1">
    <location>
        <begin position="134"/>
        <end position="148"/>
    </location>
</feature>